<keyword evidence="2" id="KW-1185">Reference proteome</keyword>
<reference evidence="1" key="1">
    <citation type="submission" date="2014-09" db="EMBL/GenBank/DDBJ databases">
        <title>Genome sequence of the luminous mushroom Mycena chlorophos for searching fungal bioluminescence genes.</title>
        <authorList>
            <person name="Tanaka Y."/>
            <person name="Kasuga D."/>
            <person name="Oba Y."/>
            <person name="Hase S."/>
            <person name="Sato K."/>
            <person name="Oba Y."/>
            <person name="Sakakibara Y."/>
        </authorList>
    </citation>
    <scope>NUCLEOTIDE SEQUENCE</scope>
</reference>
<evidence type="ECO:0000313" key="1">
    <source>
        <dbReference type="EMBL" id="GAT50826.1"/>
    </source>
</evidence>
<dbReference type="InterPro" id="IPR032675">
    <property type="entry name" value="LRR_dom_sf"/>
</dbReference>
<accession>A0ABQ0LI49</accession>
<dbReference type="Gene3D" id="3.80.10.10">
    <property type="entry name" value="Ribonuclease Inhibitor"/>
    <property type="match status" value="1"/>
</dbReference>
<dbReference type="Proteomes" id="UP000815677">
    <property type="component" value="Unassembled WGS sequence"/>
</dbReference>
<evidence type="ECO:0000313" key="2">
    <source>
        <dbReference type="Proteomes" id="UP000815677"/>
    </source>
</evidence>
<gene>
    <name evidence="1" type="ORF">MCHLO_08022</name>
</gene>
<name>A0ABQ0LI49_MYCCL</name>
<organism evidence="1 2">
    <name type="scientific">Mycena chlorophos</name>
    <name type="common">Agaric fungus</name>
    <name type="synonym">Agaricus chlorophos</name>
    <dbReference type="NCBI Taxonomy" id="658473"/>
    <lineage>
        <taxon>Eukaryota</taxon>
        <taxon>Fungi</taxon>
        <taxon>Dikarya</taxon>
        <taxon>Basidiomycota</taxon>
        <taxon>Agaricomycotina</taxon>
        <taxon>Agaricomycetes</taxon>
        <taxon>Agaricomycetidae</taxon>
        <taxon>Agaricales</taxon>
        <taxon>Marasmiineae</taxon>
        <taxon>Mycenaceae</taxon>
        <taxon>Mycena</taxon>
    </lineage>
</organism>
<dbReference type="SUPFAM" id="SSF52058">
    <property type="entry name" value="L domain-like"/>
    <property type="match status" value="1"/>
</dbReference>
<dbReference type="EMBL" id="DF846679">
    <property type="protein sequence ID" value="GAT50826.1"/>
    <property type="molecule type" value="Genomic_DNA"/>
</dbReference>
<proteinExistence type="predicted"/>
<evidence type="ECO:0008006" key="3">
    <source>
        <dbReference type="Google" id="ProtNLM"/>
    </source>
</evidence>
<protein>
    <recommendedName>
        <fullName evidence="3">F-box domain-containing protein</fullName>
    </recommendedName>
</protein>
<sequence length="494" mass="56219">MTSPSTFRLRLEEIDTEVAALRARLEELAITRTDVVAQLERVVYPRVLDVPIEIMSQIFLLCEGSIRIGNTDLAQDVPFVLASVCCRWRALALSMPELWNTFKVDSTWHESNEEAAVRKLELCTERAGARRDIVISLLSASKLEVIVPMVAPTVGRWSRCEAYEGYLERFLQQGQRFSSLRSLTMRHQWDCKATSPLSISAEDAPLLRHVELNQIDGIGLPWAQLTKLSLSDSLDSDKCVTVLSLATNLEYLHLEFTMFYRYPLLSRSAQRLKLKRLHTLSLRWKSECYAAAINFFDLVILPELRSFTTDIPHRAETGQREVTTIKNMLARSECGSNLRFLTLYFLGYSNHGLPFTQILATTPILERLTLPNLSKEDLHSVLHVLTSGVCDTRIVELCVEMQHHCIPFQSLAVFVSGQLEQQSDGDSIGFRCLKVFVPPKAREWYEERNRSGFEMLQHLAAQSGGPQIYVTNYDATPLIESTSQPKPPKYSWYL</sequence>